<dbReference type="InterPro" id="IPR016039">
    <property type="entry name" value="Thiolase-like"/>
</dbReference>
<dbReference type="SUPFAM" id="SSF53901">
    <property type="entry name" value="Thiolase-like"/>
    <property type="match status" value="1"/>
</dbReference>
<dbReference type="InterPro" id="IPR014030">
    <property type="entry name" value="Ketoacyl_synth_N"/>
</dbReference>
<keyword evidence="4" id="KW-0276">Fatty acid metabolism</keyword>
<reference evidence="10" key="2">
    <citation type="submission" date="2020-09" db="EMBL/GenBank/DDBJ databases">
        <authorList>
            <person name="Sun Q."/>
            <person name="Kim S."/>
        </authorList>
    </citation>
    <scope>NUCLEOTIDE SEQUENCE</scope>
    <source>
        <strain evidence="10">KCTC 32182</strain>
    </source>
</reference>
<evidence type="ECO:0000256" key="4">
    <source>
        <dbReference type="ARBA" id="ARBA00022832"/>
    </source>
</evidence>
<dbReference type="Gene3D" id="3.30.70.3290">
    <property type="match status" value="1"/>
</dbReference>
<evidence type="ECO:0000256" key="3">
    <source>
        <dbReference type="ARBA" id="ARBA00022679"/>
    </source>
</evidence>
<dbReference type="GO" id="GO:0006633">
    <property type="term" value="P:fatty acid biosynthetic process"/>
    <property type="evidence" value="ECO:0007669"/>
    <property type="project" value="TreeGrafter"/>
</dbReference>
<dbReference type="PANTHER" id="PTHR43775">
    <property type="entry name" value="FATTY ACID SYNTHASE"/>
    <property type="match status" value="1"/>
</dbReference>
<keyword evidence="6" id="KW-0511">Multifunctional enzyme</keyword>
<dbReference type="InterPro" id="IPR020806">
    <property type="entry name" value="PKS_PP-bd"/>
</dbReference>
<dbReference type="PROSITE" id="PS50075">
    <property type="entry name" value="CARRIER"/>
    <property type="match status" value="1"/>
</dbReference>
<dbReference type="InterPro" id="IPR009081">
    <property type="entry name" value="PP-bd_ACP"/>
</dbReference>
<dbReference type="EMBL" id="BMYX01000008">
    <property type="protein sequence ID" value="GGY14782.1"/>
    <property type="molecule type" value="Genomic_DNA"/>
</dbReference>
<feature type="region of interest" description="Disordered" evidence="7">
    <location>
        <begin position="1383"/>
        <end position="1407"/>
    </location>
</feature>
<evidence type="ECO:0000256" key="1">
    <source>
        <dbReference type="ARBA" id="ARBA00022450"/>
    </source>
</evidence>
<dbReference type="Pfam" id="PF16197">
    <property type="entry name" value="KAsynt_C_assoc"/>
    <property type="match status" value="1"/>
</dbReference>
<organism evidence="10 11">
    <name type="scientific">Paludibacterium paludis</name>
    <dbReference type="NCBI Taxonomy" id="1225769"/>
    <lineage>
        <taxon>Bacteria</taxon>
        <taxon>Pseudomonadati</taxon>
        <taxon>Pseudomonadota</taxon>
        <taxon>Betaproteobacteria</taxon>
        <taxon>Neisseriales</taxon>
        <taxon>Chromobacteriaceae</taxon>
        <taxon>Paludibacterium</taxon>
    </lineage>
</organism>
<name>A0A918P2I0_9NEIS</name>
<dbReference type="SUPFAM" id="SSF52151">
    <property type="entry name" value="FabD/lysophospholipase-like"/>
    <property type="match status" value="1"/>
</dbReference>
<dbReference type="Pfam" id="PF08659">
    <property type="entry name" value="KR"/>
    <property type="match status" value="1"/>
</dbReference>
<dbReference type="InterPro" id="IPR006162">
    <property type="entry name" value="Ppantetheine_attach_site"/>
</dbReference>
<dbReference type="SMART" id="SM00825">
    <property type="entry name" value="PKS_KS"/>
    <property type="match status" value="1"/>
</dbReference>
<dbReference type="PROSITE" id="PS00012">
    <property type="entry name" value="PHOSPHOPANTETHEINE"/>
    <property type="match status" value="1"/>
</dbReference>
<gene>
    <name evidence="10" type="ORF">GCM10011289_17650</name>
</gene>
<evidence type="ECO:0000259" key="8">
    <source>
        <dbReference type="PROSITE" id="PS50075"/>
    </source>
</evidence>
<keyword evidence="2" id="KW-0597">Phosphoprotein</keyword>
<dbReference type="Pfam" id="PF02801">
    <property type="entry name" value="Ketoacyl-synt_C"/>
    <property type="match status" value="1"/>
</dbReference>
<dbReference type="InterPro" id="IPR036291">
    <property type="entry name" value="NAD(P)-bd_dom_sf"/>
</dbReference>
<evidence type="ECO:0000256" key="2">
    <source>
        <dbReference type="ARBA" id="ARBA00022553"/>
    </source>
</evidence>
<dbReference type="RefSeq" id="WP_215796472.1">
    <property type="nucleotide sequence ID" value="NZ_BMYX01000008.1"/>
</dbReference>
<dbReference type="InterPro" id="IPR036736">
    <property type="entry name" value="ACP-like_sf"/>
</dbReference>
<dbReference type="SMART" id="SM00822">
    <property type="entry name" value="PKS_KR"/>
    <property type="match status" value="1"/>
</dbReference>
<dbReference type="PANTHER" id="PTHR43775:SF51">
    <property type="entry name" value="INACTIVE PHENOLPHTHIOCEROL SYNTHESIS POLYKETIDE SYNTHASE TYPE I PKS1-RELATED"/>
    <property type="match status" value="1"/>
</dbReference>
<dbReference type="InterPro" id="IPR014031">
    <property type="entry name" value="Ketoacyl_synth_C"/>
</dbReference>
<dbReference type="InterPro" id="IPR032821">
    <property type="entry name" value="PKS_assoc"/>
</dbReference>
<dbReference type="InterPro" id="IPR016035">
    <property type="entry name" value="Acyl_Trfase/lysoPLipase"/>
</dbReference>
<dbReference type="SMART" id="SM00823">
    <property type="entry name" value="PKS_PP"/>
    <property type="match status" value="1"/>
</dbReference>
<dbReference type="InterPro" id="IPR020841">
    <property type="entry name" value="PKS_Beta-ketoAc_synthase_dom"/>
</dbReference>
<accession>A0A918P2I0</accession>
<dbReference type="Gene3D" id="1.10.1200.10">
    <property type="entry name" value="ACP-like"/>
    <property type="match status" value="1"/>
</dbReference>
<keyword evidence="11" id="KW-1185">Reference proteome</keyword>
<dbReference type="SMART" id="SM00827">
    <property type="entry name" value="PKS_AT"/>
    <property type="match status" value="1"/>
</dbReference>
<evidence type="ECO:0000256" key="7">
    <source>
        <dbReference type="SAM" id="MobiDB-lite"/>
    </source>
</evidence>
<keyword evidence="1" id="KW-0596">Phosphopantetheine</keyword>
<protein>
    <submittedName>
        <fullName evidence="10">Polyketide synthase</fullName>
    </submittedName>
</protein>
<dbReference type="Gene3D" id="3.40.366.10">
    <property type="entry name" value="Malonyl-Coenzyme A Acyl Carrier Protein, domain 2"/>
    <property type="match status" value="1"/>
</dbReference>
<dbReference type="PROSITE" id="PS52004">
    <property type="entry name" value="KS3_2"/>
    <property type="match status" value="1"/>
</dbReference>
<evidence type="ECO:0000313" key="11">
    <source>
        <dbReference type="Proteomes" id="UP000645257"/>
    </source>
</evidence>
<dbReference type="FunFam" id="3.40.47.10:FF:000042">
    <property type="entry name" value="Polyketide synthase Pks13"/>
    <property type="match status" value="1"/>
</dbReference>
<dbReference type="CDD" id="cd00833">
    <property type="entry name" value="PKS"/>
    <property type="match status" value="1"/>
</dbReference>
<dbReference type="GO" id="GO:0004312">
    <property type="term" value="F:fatty acid synthase activity"/>
    <property type="evidence" value="ECO:0007669"/>
    <property type="project" value="TreeGrafter"/>
</dbReference>
<proteinExistence type="predicted"/>
<dbReference type="CDD" id="cd08953">
    <property type="entry name" value="KR_2_SDR_x"/>
    <property type="match status" value="1"/>
</dbReference>
<keyword evidence="5" id="KW-0443">Lipid metabolism</keyword>
<dbReference type="SUPFAM" id="SSF51735">
    <property type="entry name" value="NAD(P)-binding Rossmann-fold domains"/>
    <property type="match status" value="2"/>
</dbReference>
<dbReference type="Pfam" id="PF00698">
    <property type="entry name" value="Acyl_transf_1"/>
    <property type="match status" value="1"/>
</dbReference>
<evidence type="ECO:0000256" key="6">
    <source>
        <dbReference type="ARBA" id="ARBA00023268"/>
    </source>
</evidence>
<dbReference type="InterPro" id="IPR057326">
    <property type="entry name" value="KR_dom"/>
</dbReference>
<dbReference type="Gene3D" id="3.40.47.10">
    <property type="match status" value="1"/>
</dbReference>
<dbReference type="SUPFAM" id="SSF47336">
    <property type="entry name" value="ACP-like"/>
    <property type="match status" value="1"/>
</dbReference>
<evidence type="ECO:0000256" key="5">
    <source>
        <dbReference type="ARBA" id="ARBA00023098"/>
    </source>
</evidence>
<dbReference type="Pfam" id="PF00550">
    <property type="entry name" value="PP-binding"/>
    <property type="match status" value="1"/>
</dbReference>
<comment type="caution">
    <text evidence="10">The sequence shown here is derived from an EMBL/GenBank/DDBJ whole genome shotgun (WGS) entry which is preliminary data.</text>
</comment>
<dbReference type="Proteomes" id="UP000645257">
    <property type="component" value="Unassembled WGS sequence"/>
</dbReference>
<dbReference type="Gene3D" id="3.40.50.720">
    <property type="entry name" value="NAD(P)-binding Rossmann-like Domain"/>
    <property type="match status" value="1"/>
</dbReference>
<dbReference type="GO" id="GO:0031177">
    <property type="term" value="F:phosphopantetheine binding"/>
    <property type="evidence" value="ECO:0007669"/>
    <property type="project" value="InterPro"/>
</dbReference>
<reference evidence="10" key="1">
    <citation type="journal article" date="2014" name="Int. J. Syst. Evol. Microbiol.">
        <title>Complete genome sequence of Corynebacterium casei LMG S-19264T (=DSM 44701T), isolated from a smear-ripened cheese.</title>
        <authorList>
            <consortium name="US DOE Joint Genome Institute (JGI-PGF)"/>
            <person name="Walter F."/>
            <person name="Albersmeier A."/>
            <person name="Kalinowski J."/>
            <person name="Ruckert C."/>
        </authorList>
    </citation>
    <scope>NUCLEOTIDE SEQUENCE</scope>
    <source>
        <strain evidence="10">KCTC 32182</strain>
    </source>
</reference>
<dbReference type="InterPro" id="IPR001227">
    <property type="entry name" value="Ac_transferase_dom_sf"/>
</dbReference>
<evidence type="ECO:0000259" key="9">
    <source>
        <dbReference type="PROSITE" id="PS52004"/>
    </source>
</evidence>
<dbReference type="InterPro" id="IPR014043">
    <property type="entry name" value="Acyl_transferase_dom"/>
</dbReference>
<dbReference type="InterPro" id="IPR016036">
    <property type="entry name" value="Malonyl_transacylase_ACP-bd"/>
</dbReference>
<dbReference type="Pfam" id="PF00109">
    <property type="entry name" value="ketoacyl-synt"/>
    <property type="match status" value="1"/>
</dbReference>
<evidence type="ECO:0000313" key="10">
    <source>
        <dbReference type="EMBL" id="GGY14782.1"/>
    </source>
</evidence>
<dbReference type="InterPro" id="IPR013968">
    <property type="entry name" value="PKS_KR"/>
</dbReference>
<sequence>MQALNGAEIAVIGMAGRFPGAEDIDAYWRLVEEGIETIRPLNREELTEAGIGEERLKDPDYVNAGAFLEDIEYFDAGLFGYSAREAELMDPQHRLFLETAWQALEHAGCAPDQYEGAIGVFAGSSVSSYLVETVRNPDALRRVVLADLMYENNHDLLATRLSYKLNLTGPSVVLGTACSTSLVLIHYACQSLLAGDCDTALAGGVRVSVPHKTGYVHAEGGILSGDGHCATFDASASGTISSNGVGVVVLKRLADAIRDGDTIHAIVKGTAVNNDGAQKVGFTSPSVAGQVDVIKKALVAADVQADSIGYVEAHGTATRLGDPMEVAALTRAYRAFTGRRGFCAIGSVKANIGHTDCAAGVAGFIKVVQMLRHAVLPPSVRFRAPNPEIDFADSPFFVSTRHRAWEGEVRRAAVSAFGIGGTNAHAILESVEPQLGKTASRSWQVLCFSGKTRAALTANLARFRDWLSANDTVSLADAAYTLQTGRIGLDYRCSVVSRDREDMLAALAQEPVVQHCRKNDRGVVFLFSGQGAQYPDMMRGLYESEPAYAAVVDECAALLAPELGVDIRDIVFPSEDAVAAGDLPLYRTRFTQPALFVVEYALARLLMSWGVRPRAAIGHSIGEYVAACLAGVFDLPSALALVSARAAAMEAMPSGRMIAVGLSEAAVKPWLRDGVCLAAVNAPERVTLSGESGAIGTLEAELERADIVVTPLHTSHAFHSSMMDGCLETFSRAFDGIELHAPMLPFLSCVSGDWIRPEEAVSVDYWLRQLRMPVRFADGVARVTGDESHVLLEVGPGRSLATLAEESAGEEKTADVLFCVREMKRHTADDAFLYGTIGKLWSLGVKIDWRAFHRNEPRRKIPLPTYSFQRQRYWLDRPAAPDRHSAPLPSGARLPMADWFYRPVWRQATRPAPASLQAKHTWLVLCDGLGVGRQLSQALRAAGHSVWQVWPGRTFRVVGDRRVQIPYGNATAIGQLFAFLHAQGALPDRIADCLGVTPFPRKNARARGTHFEVLLAIARAFTQTAPDASADLFLVCTHRYDVTGSDRIDPAKALPGGACRVIPREFAQIRCKEIDIALPARSRFVPARFFDISPLVAELLCGDGDSSVALRGRGRYVQSMEAVSLDEPAPVPLFREQGVYVITGGFGGIGATVARHLARNYQARLILIARGDVPPEAEWDAWLAEHDASNEKSRRIRLLRELHAMGGRALAIASDLSDIHALKRALVRAERVFGTVNGVFHSAGVADGALIQRRTAADSAAVFTPKVGGSEALAHALRRHTLDCFVLCSSLASHIAPLGQAAYCAANAFQDAFAHRGAAAGKTRYLSIGWDSWREVGMAVDSLGADRLDAIRHGLLPEEGIAVLERTLASGLAHCVVSTRGLPLPSEEERPEPSTETADTEAPSGRFYHPRPDLPSGFLAPRDEIESCIQRIWQDKMGVAPLGIDDDFFELNGHSLMAVQIVAEIKRQLDVRLPTGLIFDNPTIAKLADCARSRLGKTGVGDARATSEVKL</sequence>
<dbReference type="SUPFAM" id="SSF55048">
    <property type="entry name" value="Probable ACP-binding domain of malonyl-CoA ACP transacylase"/>
    <property type="match status" value="1"/>
</dbReference>
<feature type="domain" description="Carrier" evidence="8">
    <location>
        <begin position="1420"/>
        <end position="1495"/>
    </location>
</feature>
<keyword evidence="3" id="KW-0808">Transferase</keyword>
<feature type="domain" description="Ketosynthase family 3 (KS3)" evidence="9">
    <location>
        <begin position="6"/>
        <end position="430"/>
    </location>
</feature>
<dbReference type="InterPro" id="IPR050091">
    <property type="entry name" value="PKS_NRPS_Biosynth_Enz"/>
</dbReference>